<dbReference type="EMBL" id="GBRH01159459">
    <property type="protein sequence ID" value="JAE38437.1"/>
    <property type="molecule type" value="Transcribed_RNA"/>
</dbReference>
<feature type="compositionally biased region" description="Polar residues" evidence="1">
    <location>
        <begin position="81"/>
        <end position="106"/>
    </location>
</feature>
<accession>A0A0A9HNX2</accession>
<protein>
    <submittedName>
        <fullName evidence="2">Uncharacterized protein</fullName>
    </submittedName>
</protein>
<organism evidence="2">
    <name type="scientific">Arundo donax</name>
    <name type="common">Giant reed</name>
    <name type="synonym">Donax arundinaceus</name>
    <dbReference type="NCBI Taxonomy" id="35708"/>
    <lineage>
        <taxon>Eukaryota</taxon>
        <taxon>Viridiplantae</taxon>
        <taxon>Streptophyta</taxon>
        <taxon>Embryophyta</taxon>
        <taxon>Tracheophyta</taxon>
        <taxon>Spermatophyta</taxon>
        <taxon>Magnoliopsida</taxon>
        <taxon>Liliopsida</taxon>
        <taxon>Poales</taxon>
        <taxon>Poaceae</taxon>
        <taxon>PACMAD clade</taxon>
        <taxon>Arundinoideae</taxon>
        <taxon>Arundineae</taxon>
        <taxon>Arundo</taxon>
    </lineage>
</organism>
<reference evidence="2" key="1">
    <citation type="submission" date="2014-09" db="EMBL/GenBank/DDBJ databases">
        <authorList>
            <person name="Magalhaes I.L.F."/>
            <person name="Oliveira U."/>
            <person name="Santos F.R."/>
            <person name="Vidigal T.H.D.A."/>
            <person name="Brescovit A.D."/>
            <person name="Santos A.J."/>
        </authorList>
    </citation>
    <scope>NUCLEOTIDE SEQUENCE</scope>
    <source>
        <tissue evidence="2">Shoot tissue taken approximately 20 cm above the soil surface</tissue>
    </source>
</reference>
<dbReference type="AlphaFoldDB" id="A0A0A9HNX2"/>
<evidence type="ECO:0000256" key="1">
    <source>
        <dbReference type="SAM" id="MobiDB-lite"/>
    </source>
</evidence>
<evidence type="ECO:0000313" key="2">
    <source>
        <dbReference type="EMBL" id="JAE38437.1"/>
    </source>
</evidence>
<name>A0A0A9HNX2_ARUDO</name>
<sequence length="154" mass="15867">MHATITTSAGTEPSCATTSTCGASEPRSSTTPPCGGGELRTSTTPRRGSSDPRSSSSSSTSTSPSRPGRPRSAERLRCCGRTTSTSSDACNSAGSRGTTAPTTTGNLRADGRRLEDLLVRHEVREVGGLRVEVEPLHSQRSATTWTATTGKGGV</sequence>
<proteinExistence type="predicted"/>
<feature type="compositionally biased region" description="Low complexity" evidence="1">
    <location>
        <begin position="40"/>
        <end position="66"/>
    </location>
</feature>
<feature type="region of interest" description="Disordered" evidence="1">
    <location>
        <begin position="1"/>
        <end position="109"/>
    </location>
</feature>
<feature type="compositionally biased region" description="Polar residues" evidence="1">
    <location>
        <begin position="1"/>
        <end position="32"/>
    </location>
</feature>
<reference evidence="2" key="2">
    <citation type="journal article" date="2015" name="Data Brief">
        <title>Shoot transcriptome of the giant reed, Arundo donax.</title>
        <authorList>
            <person name="Barrero R.A."/>
            <person name="Guerrero F.D."/>
            <person name="Moolhuijzen P."/>
            <person name="Goolsby J.A."/>
            <person name="Tidwell J."/>
            <person name="Bellgard S.E."/>
            <person name="Bellgard M.I."/>
        </authorList>
    </citation>
    <scope>NUCLEOTIDE SEQUENCE</scope>
    <source>
        <tissue evidence="2">Shoot tissue taken approximately 20 cm above the soil surface</tissue>
    </source>
</reference>